<feature type="compositionally biased region" description="Polar residues" evidence="1">
    <location>
        <begin position="7"/>
        <end position="19"/>
    </location>
</feature>
<feature type="region of interest" description="Disordered" evidence="1">
    <location>
        <begin position="1"/>
        <end position="21"/>
    </location>
</feature>
<proteinExistence type="predicted"/>
<evidence type="ECO:0000313" key="3">
    <source>
        <dbReference type="Proteomes" id="UP000827892"/>
    </source>
</evidence>
<evidence type="ECO:0000313" key="2">
    <source>
        <dbReference type="EMBL" id="ULT84740.1"/>
    </source>
</evidence>
<sequence>MLGRLQISPTFSRGSQDSTIMPKKCPKKPGFYCNIQSTSHYVAKGSAHFPVVVNGSNLVHTEPIYLTVGSEIIIDVSLETRFDIYLHTS</sequence>
<accession>A0AAE9A1L3</accession>
<protein>
    <submittedName>
        <fullName evidence="2">Uncharacterized protein</fullName>
    </submittedName>
</protein>
<gene>
    <name evidence="2" type="ORF">L3Y34_013424</name>
</gene>
<dbReference type="Proteomes" id="UP000827892">
    <property type="component" value="Chromosome X"/>
</dbReference>
<organism evidence="2 3">
    <name type="scientific">Caenorhabditis briggsae</name>
    <dbReference type="NCBI Taxonomy" id="6238"/>
    <lineage>
        <taxon>Eukaryota</taxon>
        <taxon>Metazoa</taxon>
        <taxon>Ecdysozoa</taxon>
        <taxon>Nematoda</taxon>
        <taxon>Chromadorea</taxon>
        <taxon>Rhabditida</taxon>
        <taxon>Rhabditina</taxon>
        <taxon>Rhabditomorpha</taxon>
        <taxon>Rhabditoidea</taxon>
        <taxon>Rhabditidae</taxon>
        <taxon>Peloderinae</taxon>
        <taxon>Caenorhabditis</taxon>
    </lineage>
</organism>
<name>A0AAE9A1L3_CAEBR</name>
<dbReference type="AlphaFoldDB" id="A0AAE9A1L3"/>
<reference evidence="2 3" key="1">
    <citation type="submission" date="2022-05" db="EMBL/GenBank/DDBJ databases">
        <title>Chromosome-level reference genomes for two strains of Caenorhabditis briggsae: an improved platform for comparative genomics.</title>
        <authorList>
            <person name="Stevens L."/>
            <person name="Andersen E.C."/>
        </authorList>
    </citation>
    <scope>NUCLEOTIDE SEQUENCE [LARGE SCALE GENOMIC DNA]</scope>
    <source>
        <strain evidence="2">QX1410_ONT</strain>
        <tissue evidence="2">Whole-organism</tissue>
    </source>
</reference>
<dbReference type="EMBL" id="CP090896">
    <property type="protein sequence ID" value="ULT84740.1"/>
    <property type="molecule type" value="Genomic_DNA"/>
</dbReference>
<evidence type="ECO:0000256" key="1">
    <source>
        <dbReference type="SAM" id="MobiDB-lite"/>
    </source>
</evidence>